<evidence type="ECO:0000313" key="5">
    <source>
        <dbReference type="Proteomes" id="UP001642482"/>
    </source>
</evidence>
<comment type="caution">
    <text evidence="4">The sequence shown here is derived from an EMBL/GenBank/DDBJ whole genome shotgun (WGS) entry which is preliminary data.</text>
</comment>
<proteinExistence type="predicted"/>
<dbReference type="PANTHER" id="PTHR39460">
    <property type="entry name" value="EXPRESSED PROTEIN"/>
    <property type="match status" value="1"/>
</dbReference>
<dbReference type="Pfam" id="PF24855">
    <property type="entry name" value="DUF7729"/>
    <property type="match status" value="1"/>
</dbReference>
<sequence>MASVSQHHKPRIQSWRCTTLFLTAALFTTLFSSSAAATKPEGMIIDTTLVIPRSTTIIDAAPAHETLLHDDRIPILQNGQWTFLSQEQAVQLRKREEVTTTDETSTTTKAMTTSTKTGTTTAKTGTTTAKPETTTDTTETTSTKTTKTTSSSPLPSFFDSSLASNFSTDSACPSFINAFLTNPTFKKCYPFSLLLQGSRSFFDAEKSLVSITQVLDATCAANATFCTTYLNQLAANLTDSANCGADYKLGNSIVVQAYLGMIAYQPLYSASCLTDPGTGAYCFANAITNLTTTANVYFYYLPLNTTLPTSGSEPSCNWCLQQTMAVYRSAAADRKKPIAYTYLSAAEQVDTICGPTFVNDTLPAAIASGAISSLRQGLSLHWLAPAMFLSMAAHLVLF</sequence>
<reference evidence="4 5" key="1">
    <citation type="submission" date="2024-01" db="EMBL/GenBank/DDBJ databases">
        <authorList>
            <person name="Allen C."/>
            <person name="Tagirdzhanova G."/>
        </authorList>
    </citation>
    <scope>NUCLEOTIDE SEQUENCE [LARGE SCALE GENOMIC DNA]</scope>
</reference>
<name>A0ABP0BWK6_9PEZI</name>
<keyword evidence="5" id="KW-1185">Reference proteome</keyword>
<keyword evidence="2" id="KW-0732">Signal</keyword>
<dbReference type="InterPro" id="IPR056146">
    <property type="entry name" value="DUF7729"/>
</dbReference>
<accession>A0ABP0BWK6</accession>
<dbReference type="Proteomes" id="UP001642482">
    <property type="component" value="Unassembled WGS sequence"/>
</dbReference>
<organism evidence="4 5">
    <name type="scientific">Sporothrix eucalyptigena</name>
    <dbReference type="NCBI Taxonomy" id="1812306"/>
    <lineage>
        <taxon>Eukaryota</taxon>
        <taxon>Fungi</taxon>
        <taxon>Dikarya</taxon>
        <taxon>Ascomycota</taxon>
        <taxon>Pezizomycotina</taxon>
        <taxon>Sordariomycetes</taxon>
        <taxon>Sordariomycetidae</taxon>
        <taxon>Ophiostomatales</taxon>
        <taxon>Ophiostomataceae</taxon>
        <taxon>Sporothrix</taxon>
    </lineage>
</organism>
<feature type="region of interest" description="Disordered" evidence="1">
    <location>
        <begin position="94"/>
        <end position="153"/>
    </location>
</feature>
<feature type="chain" id="PRO_5046020376" description="DUF7729 domain-containing protein" evidence="2">
    <location>
        <begin position="37"/>
        <end position="398"/>
    </location>
</feature>
<feature type="compositionally biased region" description="Low complexity" evidence="1">
    <location>
        <begin position="101"/>
        <end position="153"/>
    </location>
</feature>
<feature type="domain" description="DUF7729" evidence="3">
    <location>
        <begin position="153"/>
        <end position="361"/>
    </location>
</feature>
<protein>
    <recommendedName>
        <fullName evidence="3">DUF7729 domain-containing protein</fullName>
    </recommendedName>
</protein>
<evidence type="ECO:0000313" key="4">
    <source>
        <dbReference type="EMBL" id="CAK7224035.1"/>
    </source>
</evidence>
<evidence type="ECO:0000256" key="2">
    <source>
        <dbReference type="SAM" id="SignalP"/>
    </source>
</evidence>
<dbReference type="PANTHER" id="PTHR39460:SF1">
    <property type="entry name" value="C6 TRANSCRIPTION FACTOR"/>
    <property type="match status" value="1"/>
</dbReference>
<feature type="signal peptide" evidence="2">
    <location>
        <begin position="1"/>
        <end position="36"/>
    </location>
</feature>
<gene>
    <name evidence="4" type="ORF">SEUCBS140593_005434</name>
</gene>
<evidence type="ECO:0000256" key="1">
    <source>
        <dbReference type="SAM" id="MobiDB-lite"/>
    </source>
</evidence>
<evidence type="ECO:0000259" key="3">
    <source>
        <dbReference type="Pfam" id="PF24855"/>
    </source>
</evidence>
<dbReference type="EMBL" id="CAWUHD010000053">
    <property type="protein sequence ID" value="CAK7224035.1"/>
    <property type="molecule type" value="Genomic_DNA"/>
</dbReference>